<dbReference type="Proteomes" id="UP000596661">
    <property type="component" value="Chromosome 1"/>
</dbReference>
<dbReference type="EMBL" id="UZAU01000018">
    <property type="status" value="NOT_ANNOTATED_CDS"/>
    <property type="molecule type" value="Genomic_DNA"/>
</dbReference>
<protein>
    <submittedName>
        <fullName evidence="2">Uncharacterized protein</fullName>
    </submittedName>
</protein>
<sequence length="102" mass="11029">MVATCSTSVDREIPTTGQIIGGMPIDGVGTKATPAPRCQEQTSEPAPQLILQGHKTLMGQAPTSKSHLGSLTWRLMILRKLILGLPSSAKLWLTYNNSWETL</sequence>
<keyword evidence="3" id="KW-1185">Reference proteome</keyword>
<dbReference type="AlphaFoldDB" id="A0A803NRG0"/>
<reference evidence="2" key="1">
    <citation type="submission" date="2018-11" db="EMBL/GenBank/DDBJ databases">
        <authorList>
            <person name="Grassa J C."/>
        </authorList>
    </citation>
    <scope>NUCLEOTIDE SEQUENCE [LARGE SCALE GENOMIC DNA]</scope>
</reference>
<accession>A0A803NRG0</accession>
<proteinExistence type="predicted"/>
<feature type="region of interest" description="Disordered" evidence="1">
    <location>
        <begin position="16"/>
        <end position="44"/>
    </location>
</feature>
<evidence type="ECO:0000256" key="1">
    <source>
        <dbReference type="SAM" id="MobiDB-lite"/>
    </source>
</evidence>
<name>A0A803NRG0_CANSA</name>
<evidence type="ECO:0000313" key="3">
    <source>
        <dbReference type="Proteomes" id="UP000596661"/>
    </source>
</evidence>
<dbReference type="EnsemblPlants" id="evm.model.01.921">
    <property type="protein sequence ID" value="cds.evm.model.01.921"/>
    <property type="gene ID" value="evm.TU.01.921"/>
</dbReference>
<evidence type="ECO:0000313" key="2">
    <source>
        <dbReference type="EnsemblPlants" id="cds.evm.model.01.921"/>
    </source>
</evidence>
<organism evidence="2 3">
    <name type="scientific">Cannabis sativa</name>
    <name type="common">Hemp</name>
    <name type="synonym">Marijuana</name>
    <dbReference type="NCBI Taxonomy" id="3483"/>
    <lineage>
        <taxon>Eukaryota</taxon>
        <taxon>Viridiplantae</taxon>
        <taxon>Streptophyta</taxon>
        <taxon>Embryophyta</taxon>
        <taxon>Tracheophyta</taxon>
        <taxon>Spermatophyta</taxon>
        <taxon>Magnoliopsida</taxon>
        <taxon>eudicotyledons</taxon>
        <taxon>Gunneridae</taxon>
        <taxon>Pentapetalae</taxon>
        <taxon>rosids</taxon>
        <taxon>fabids</taxon>
        <taxon>Rosales</taxon>
        <taxon>Cannabaceae</taxon>
        <taxon>Cannabis</taxon>
    </lineage>
</organism>
<dbReference type="Gramene" id="evm.model.01.921">
    <property type="protein sequence ID" value="cds.evm.model.01.921"/>
    <property type="gene ID" value="evm.TU.01.921"/>
</dbReference>
<reference evidence="2" key="2">
    <citation type="submission" date="2021-03" db="UniProtKB">
        <authorList>
            <consortium name="EnsemblPlants"/>
        </authorList>
    </citation>
    <scope>IDENTIFICATION</scope>
</reference>